<keyword evidence="1" id="KW-0413">Isomerase</keyword>
<dbReference type="Pfam" id="PF01261">
    <property type="entry name" value="AP_endonuc_2"/>
    <property type="match status" value="1"/>
</dbReference>
<dbReference type="InterPro" id="IPR036237">
    <property type="entry name" value="Xyl_isomerase-like_sf"/>
</dbReference>
<dbReference type="InterPro" id="IPR013022">
    <property type="entry name" value="Xyl_isomerase-like_TIM-brl"/>
</dbReference>
<evidence type="ECO:0000313" key="1">
    <source>
        <dbReference type="EMBL" id="EKF23950.1"/>
    </source>
</evidence>
<dbReference type="PATRIC" id="fig|1122247.3.peg.1973"/>
<dbReference type="Proteomes" id="UP000006265">
    <property type="component" value="Unassembled WGS sequence"/>
</dbReference>
<dbReference type="GO" id="GO:0016853">
    <property type="term" value="F:isomerase activity"/>
    <property type="evidence" value="ECO:0007669"/>
    <property type="project" value="UniProtKB-KW"/>
</dbReference>
<evidence type="ECO:0000313" key="2">
    <source>
        <dbReference type="Proteomes" id="UP000006265"/>
    </source>
</evidence>
<gene>
    <name evidence="1" type="ORF">C731_2052</name>
</gene>
<dbReference type="AlphaFoldDB" id="K5BBG5"/>
<dbReference type="SUPFAM" id="SSF51658">
    <property type="entry name" value="Xylose isomerase-like"/>
    <property type="match status" value="1"/>
</dbReference>
<dbReference type="eggNOG" id="COG1082">
    <property type="taxonomic scope" value="Bacteria"/>
</dbReference>
<accession>K5BBG5</accession>
<proteinExistence type="predicted"/>
<dbReference type="PANTHER" id="PTHR12110:SF48">
    <property type="entry name" value="BLL3656 PROTEIN"/>
    <property type="match status" value="1"/>
</dbReference>
<dbReference type="OrthoDB" id="9787068at2"/>
<protein>
    <submittedName>
        <fullName evidence="1">Putative xylose isomerase domain protein TIM barrel</fullName>
    </submittedName>
</protein>
<reference evidence="1 2" key="1">
    <citation type="journal article" date="2012" name="J. Bacteriol.">
        <title>Genome sequence of Mycobacterium hassiacum DSM 44199, a rare source of heat-stable mycobacterial proteins.</title>
        <authorList>
            <person name="Tiago I."/>
            <person name="Maranha A."/>
            <person name="Mendes V."/>
            <person name="Alarico S."/>
            <person name="Moynihan P.J."/>
            <person name="Clarke A.J."/>
            <person name="Macedo-Ribeiro S."/>
            <person name="Pereira P.J."/>
            <person name="Empadinhas N."/>
        </authorList>
    </citation>
    <scope>NUCLEOTIDE SEQUENCE [LARGE SCALE GENOMIC DNA]</scope>
    <source>
        <strain evidence="2">DSM 44199 / CIP 105218 / JCM 12690 / 3849</strain>
    </source>
</reference>
<keyword evidence="2" id="KW-1185">Reference proteome</keyword>
<dbReference type="STRING" id="1122247.GCA_000379865_00068"/>
<name>K5BBG5_MYCHD</name>
<dbReference type="PANTHER" id="PTHR12110">
    <property type="entry name" value="HYDROXYPYRUVATE ISOMERASE"/>
    <property type="match status" value="1"/>
</dbReference>
<dbReference type="RefSeq" id="WP_005627179.1">
    <property type="nucleotide sequence ID" value="NZ_AMRA01000052.1"/>
</dbReference>
<sequence length="260" mass="27920">MQFGLTPDLRWTCRPAELIAAAATAGFDAVSVHADRVDPETIDAYRRTGLRCPDVLALVVDDDERRILTAAEELSERARRTGADWVLTTFTVVPPERVLRRCAAALDAAGVGMAVEFSPLGPIATLADGLRMLSIAGGSARAGLVVDSWHYCFGAGAFRDTAGAADSAFSALASVPPADIAFVQFTDALPPESDRLLRETLHRRALPGEGVLALARFAGTLRERGFDGLVNAEVLSAALRDLAPAELARRLFESTVRYWR</sequence>
<dbReference type="Gene3D" id="3.20.20.150">
    <property type="entry name" value="Divalent-metal-dependent TIM barrel enzymes"/>
    <property type="match status" value="1"/>
</dbReference>
<dbReference type="InterPro" id="IPR050312">
    <property type="entry name" value="IolE/XylAMocC-like"/>
</dbReference>
<dbReference type="EMBL" id="AMRA01000052">
    <property type="protein sequence ID" value="EKF23950.1"/>
    <property type="molecule type" value="Genomic_DNA"/>
</dbReference>
<organism evidence="1 2">
    <name type="scientific">Mycolicibacterium hassiacum (strain DSM 44199 / CIP 105218 / JCM 12690 / 3849)</name>
    <name type="common">Mycobacterium hassiacum</name>
    <dbReference type="NCBI Taxonomy" id="1122247"/>
    <lineage>
        <taxon>Bacteria</taxon>
        <taxon>Bacillati</taxon>
        <taxon>Actinomycetota</taxon>
        <taxon>Actinomycetes</taxon>
        <taxon>Mycobacteriales</taxon>
        <taxon>Mycobacteriaceae</taxon>
        <taxon>Mycolicibacterium</taxon>
    </lineage>
</organism>
<comment type="caution">
    <text evidence="1">The sequence shown here is derived from an EMBL/GenBank/DDBJ whole genome shotgun (WGS) entry which is preliminary data.</text>
</comment>